<dbReference type="SUPFAM" id="SSF52151">
    <property type="entry name" value="FabD/lysophospholipase-like"/>
    <property type="match status" value="1"/>
</dbReference>
<name>S6TWE0_PSESF</name>
<evidence type="ECO:0000313" key="4">
    <source>
        <dbReference type="EMBL" id="EPN47473.1"/>
    </source>
</evidence>
<feature type="non-terminal residue" evidence="4">
    <location>
        <position position="80"/>
    </location>
</feature>
<dbReference type="InterPro" id="IPR016035">
    <property type="entry name" value="Acyl_Trfase/lysoPLipase"/>
</dbReference>
<sequence>MLYQGQASQGTQVWLCSGQGSQWAGMGKSLYGQSKAFSESLDRSFAACAAHLQPSLQSVMFGDHAELIDRMDYAQPAIVA</sequence>
<dbReference type="Pfam" id="PF00698">
    <property type="entry name" value="Acyl_transf_1"/>
    <property type="match status" value="1"/>
</dbReference>
<dbReference type="AlphaFoldDB" id="S6TWE0"/>
<organism evidence="4 5">
    <name type="scientific">Pseudomonas syringae pv. actinidiae ICMP 18807</name>
    <dbReference type="NCBI Taxonomy" id="1194404"/>
    <lineage>
        <taxon>Bacteria</taxon>
        <taxon>Pseudomonadati</taxon>
        <taxon>Pseudomonadota</taxon>
        <taxon>Gammaproteobacteria</taxon>
        <taxon>Pseudomonadales</taxon>
        <taxon>Pseudomonadaceae</taxon>
        <taxon>Pseudomonas</taxon>
        <taxon>Pseudomonas syringae</taxon>
    </lineage>
</organism>
<feature type="domain" description="Malonyl-CoA:ACP transacylase (MAT)" evidence="3">
    <location>
        <begin position="13"/>
        <end position="80"/>
    </location>
</feature>
<comment type="caution">
    <text evidence="4">The sequence shown here is derived from an EMBL/GenBank/DDBJ whole genome shotgun (WGS) entry which is preliminary data.</text>
</comment>
<dbReference type="InterPro" id="IPR014043">
    <property type="entry name" value="Acyl_transferase_dom"/>
</dbReference>
<dbReference type="GO" id="GO:0005737">
    <property type="term" value="C:cytoplasm"/>
    <property type="evidence" value="ECO:0007669"/>
    <property type="project" value="TreeGrafter"/>
</dbReference>
<evidence type="ECO:0000259" key="3">
    <source>
        <dbReference type="Pfam" id="PF00698"/>
    </source>
</evidence>
<keyword evidence="2" id="KW-0597">Phosphoprotein</keyword>
<keyword evidence="1" id="KW-0596">Phosphopantetheine</keyword>
<gene>
    <name evidence="4" type="ORF">A244_20581</name>
</gene>
<protein>
    <submittedName>
        <fullName evidence="4">Yersiniabactin polyketide/non-ribosomal peptide synthetase</fullName>
    </submittedName>
</protein>
<dbReference type="Proteomes" id="UP000015729">
    <property type="component" value="Unassembled WGS sequence"/>
</dbReference>
<accession>S6TWE0</accession>
<evidence type="ECO:0000313" key="5">
    <source>
        <dbReference type="Proteomes" id="UP000015729"/>
    </source>
</evidence>
<dbReference type="GO" id="GO:0005886">
    <property type="term" value="C:plasma membrane"/>
    <property type="evidence" value="ECO:0007669"/>
    <property type="project" value="TreeGrafter"/>
</dbReference>
<dbReference type="GO" id="GO:0006633">
    <property type="term" value="P:fatty acid biosynthetic process"/>
    <property type="evidence" value="ECO:0007669"/>
    <property type="project" value="TreeGrafter"/>
</dbReference>
<dbReference type="InterPro" id="IPR050091">
    <property type="entry name" value="PKS_NRPS_Biosynth_Enz"/>
</dbReference>
<proteinExistence type="predicted"/>
<dbReference type="PANTHER" id="PTHR43775:SF37">
    <property type="entry name" value="SI:DKEY-61P9.11"/>
    <property type="match status" value="1"/>
</dbReference>
<dbReference type="InterPro" id="IPR001227">
    <property type="entry name" value="Ac_transferase_dom_sf"/>
</dbReference>
<evidence type="ECO:0000256" key="1">
    <source>
        <dbReference type="ARBA" id="ARBA00022450"/>
    </source>
</evidence>
<dbReference type="GO" id="GO:0071770">
    <property type="term" value="P:DIM/DIP cell wall layer assembly"/>
    <property type="evidence" value="ECO:0007669"/>
    <property type="project" value="TreeGrafter"/>
</dbReference>
<reference evidence="4 5" key="1">
    <citation type="journal article" date="2013" name="PLoS Pathog.">
        <title>Genomic analysis of the Kiwifruit pathogen Pseudomonas syringae pv. actinidiae provides insight into the origins of an emergent plant disease.</title>
        <authorList>
            <person name="McCann H.C."/>
            <person name="Rikkerink E.H."/>
            <person name="Bertels F."/>
            <person name="Fiers M."/>
            <person name="Lu A."/>
            <person name="Rees-George J."/>
            <person name="Andersen M.T."/>
            <person name="Gleave A.P."/>
            <person name="Haubold B."/>
            <person name="Wohlers M.W."/>
            <person name="Guttman D.S."/>
            <person name="Wang P.W."/>
            <person name="Straub C."/>
            <person name="Vanneste J.L."/>
            <person name="Rainey P.B."/>
            <person name="Templeton M.D."/>
        </authorList>
    </citation>
    <scope>NUCLEOTIDE SEQUENCE [LARGE SCALE GENOMIC DNA]</scope>
    <source>
        <strain evidence="4 5">ICMP 18807</strain>
    </source>
</reference>
<dbReference type="PANTHER" id="PTHR43775">
    <property type="entry name" value="FATTY ACID SYNTHASE"/>
    <property type="match status" value="1"/>
</dbReference>
<dbReference type="EMBL" id="AOKG01001440">
    <property type="protein sequence ID" value="EPN47473.1"/>
    <property type="molecule type" value="Genomic_DNA"/>
</dbReference>
<dbReference type="GO" id="GO:0004312">
    <property type="term" value="F:fatty acid synthase activity"/>
    <property type="evidence" value="ECO:0007669"/>
    <property type="project" value="TreeGrafter"/>
</dbReference>
<dbReference type="Gene3D" id="3.40.366.10">
    <property type="entry name" value="Malonyl-Coenzyme A Acyl Carrier Protein, domain 2"/>
    <property type="match status" value="1"/>
</dbReference>
<evidence type="ECO:0000256" key="2">
    <source>
        <dbReference type="ARBA" id="ARBA00022553"/>
    </source>
</evidence>